<reference evidence="4 5" key="1">
    <citation type="submission" date="2018-04" db="EMBL/GenBank/DDBJ databases">
        <title>Genomic Encyclopedia of Type Strains, Phase IV (KMG-IV): sequencing the most valuable type-strain genomes for metagenomic binning, comparative biology and taxonomic classification.</title>
        <authorList>
            <person name="Goeker M."/>
        </authorList>
    </citation>
    <scope>NUCLEOTIDE SEQUENCE [LARGE SCALE GENOMIC DNA]</scope>
    <source>
        <strain evidence="4 5">DSM 10065</strain>
    </source>
</reference>
<accession>A0A2U1CMN4</accession>
<evidence type="ECO:0000256" key="2">
    <source>
        <dbReference type="ARBA" id="ARBA00023002"/>
    </source>
</evidence>
<organism evidence="4 5">
    <name type="scientific">Pusillimonas noertemannii</name>
    <dbReference type="NCBI Taxonomy" id="305977"/>
    <lineage>
        <taxon>Bacteria</taxon>
        <taxon>Pseudomonadati</taxon>
        <taxon>Pseudomonadota</taxon>
        <taxon>Betaproteobacteria</taxon>
        <taxon>Burkholderiales</taxon>
        <taxon>Alcaligenaceae</taxon>
        <taxon>Pusillimonas</taxon>
    </lineage>
</organism>
<protein>
    <submittedName>
        <fullName evidence="4">Thioredoxin reductase</fullName>
    </submittedName>
</protein>
<keyword evidence="5" id="KW-1185">Reference proteome</keyword>
<dbReference type="InterPro" id="IPR023753">
    <property type="entry name" value="FAD/NAD-binding_dom"/>
</dbReference>
<comment type="caution">
    <text evidence="4">The sequence shown here is derived from an EMBL/GenBank/DDBJ whole genome shotgun (WGS) entry which is preliminary data.</text>
</comment>
<dbReference type="AlphaFoldDB" id="A0A2U1CMN4"/>
<evidence type="ECO:0000313" key="4">
    <source>
        <dbReference type="EMBL" id="PVY62263.1"/>
    </source>
</evidence>
<dbReference type="OrthoDB" id="9786503at2"/>
<evidence type="ECO:0000256" key="1">
    <source>
        <dbReference type="ARBA" id="ARBA00022630"/>
    </source>
</evidence>
<dbReference type="Proteomes" id="UP000246145">
    <property type="component" value="Unassembled WGS sequence"/>
</dbReference>
<evidence type="ECO:0000259" key="3">
    <source>
        <dbReference type="Pfam" id="PF07992"/>
    </source>
</evidence>
<dbReference type="Gene3D" id="3.50.50.60">
    <property type="entry name" value="FAD/NAD(P)-binding domain"/>
    <property type="match status" value="2"/>
</dbReference>
<proteinExistence type="predicted"/>
<dbReference type="RefSeq" id="WP_116518247.1">
    <property type="nucleotide sequence ID" value="NZ_JACCEX010000002.1"/>
</dbReference>
<feature type="domain" description="FAD/NAD(P)-binding" evidence="3">
    <location>
        <begin position="3"/>
        <end position="280"/>
    </location>
</feature>
<dbReference type="GO" id="GO:0016491">
    <property type="term" value="F:oxidoreductase activity"/>
    <property type="evidence" value="ECO:0007669"/>
    <property type="project" value="UniProtKB-KW"/>
</dbReference>
<dbReference type="PRINTS" id="PR00368">
    <property type="entry name" value="FADPNR"/>
</dbReference>
<dbReference type="Pfam" id="PF07992">
    <property type="entry name" value="Pyr_redox_2"/>
    <property type="match status" value="1"/>
</dbReference>
<sequence length="298" mass="31728">MHYDVIIIGGSYAGMAAALQLVRARRPVLVIDAGERRNRFASHSHGFLSHDGTDAGEIALNARSQLQTYPALTWLDGRAEAVTGQFDDFTVLTANGQTCQGRRVLFATGVADQLPPVPGIAERWGKTVFHCPYCHGYELGRGRIGVIATGPMSVHQAELLTEWGDVTLLANGTIDIDAQARQTLLARGVFIEEAGIARVHRDADVQLSDGRGLSFAGLFVASRCEPASELAAESGCALEETPIGLQVRTDEAKQTTVPGIFACGDLARAPHSVSFAVADGVMAGIQLHRSLVWPDASA</sequence>
<dbReference type="SUPFAM" id="SSF51905">
    <property type="entry name" value="FAD/NAD(P)-binding domain"/>
    <property type="match status" value="1"/>
</dbReference>
<name>A0A2U1CMN4_9BURK</name>
<dbReference type="EMBL" id="QEKO01000002">
    <property type="protein sequence ID" value="PVY62263.1"/>
    <property type="molecule type" value="Genomic_DNA"/>
</dbReference>
<dbReference type="PRINTS" id="PR00469">
    <property type="entry name" value="PNDRDTASEII"/>
</dbReference>
<gene>
    <name evidence="4" type="ORF">C7440_1756</name>
</gene>
<dbReference type="PANTHER" id="PTHR48105">
    <property type="entry name" value="THIOREDOXIN REDUCTASE 1-RELATED-RELATED"/>
    <property type="match status" value="1"/>
</dbReference>
<keyword evidence="1" id="KW-0285">Flavoprotein</keyword>
<keyword evidence="2" id="KW-0560">Oxidoreductase</keyword>
<dbReference type="InterPro" id="IPR050097">
    <property type="entry name" value="Ferredoxin-NADP_redctase_2"/>
</dbReference>
<evidence type="ECO:0000313" key="5">
    <source>
        <dbReference type="Proteomes" id="UP000246145"/>
    </source>
</evidence>
<dbReference type="InterPro" id="IPR036188">
    <property type="entry name" value="FAD/NAD-bd_sf"/>
</dbReference>